<dbReference type="InterPro" id="IPR043132">
    <property type="entry name" value="BCAT-like_C"/>
</dbReference>
<dbReference type="InterPro" id="IPR001544">
    <property type="entry name" value="Aminotrans_IV"/>
</dbReference>
<dbReference type="EMBL" id="MU154521">
    <property type="protein sequence ID" value="KAF9502291.1"/>
    <property type="molecule type" value="Genomic_DNA"/>
</dbReference>
<dbReference type="Gene3D" id="3.30.470.10">
    <property type="match status" value="1"/>
</dbReference>
<dbReference type="Proteomes" id="UP000807025">
    <property type="component" value="Unassembled WGS sequence"/>
</dbReference>
<name>A0A9P6ACM3_PLEER</name>
<dbReference type="Gene3D" id="3.20.10.10">
    <property type="entry name" value="D-amino Acid Aminotransferase, subunit A, domain 2"/>
    <property type="match status" value="1"/>
</dbReference>
<keyword evidence="2" id="KW-1185">Reference proteome</keyword>
<evidence type="ECO:0000313" key="2">
    <source>
        <dbReference type="Proteomes" id="UP000807025"/>
    </source>
</evidence>
<protein>
    <recommendedName>
        <fullName evidence="3">Aminodeoxychorismate lyase</fullName>
    </recommendedName>
</protein>
<comment type="caution">
    <text evidence="1">The sequence shown here is derived from an EMBL/GenBank/DDBJ whole genome shotgun (WGS) entry which is preliminary data.</text>
</comment>
<evidence type="ECO:0000313" key="1">
    <source>
        <dbReference type="EMBL" id="KAF9502291.1"/>
    </source>
</evidence>
<organism evidence="1 2">
    <name type="scientific">Pleurotus eryngii</name>
    <name type="common">Boletus of the steppes</name>
    <dbReference type="NCBI Taxonomy" id="5323"/>
    <lineage>
        <taxon>Eukaryota</taxon>
        <taxon>Fungi</taxon>
        <taxon>Dikarya</taxon>
        <taxon>Basidiomycota</taxon>
        <taxon>Agaricomycotina</taxon>
        <taxon>Agaricomycetes</taxon>
        <taxon>Agaricomycetidae</taxon>
        <taxon>Agaricales</taxon>
        <taxon>Pleurotineae</taxon>
        <taxon>Pleurotaceae</taxon>
        <taxon>Pleurotus</taxon>
    </lineage>
</organism>
<dbReference type="AlphaFoldDB" id="A0A9P6ACM3"/>
<proteinExistence type="predicted"/>
<sequence>MSSPSSTYKLLSCTRYDPFLLSLNWNNNSDGTPSPFLLLRFHVDRLIDAAERHAWAAAKAAISLDTVKAACQELVDNAPEFASKPLKIRLLLDEAGRFSGAATVIAPLVSDPLISLTRTFDPSTEGLIFGPIYNIHIDTQPTPSSIFTSTKTTERTVYEASRARRAKQTGIISDPDPDDILLYNDDDLVTESTICNVALYRDNRWLTPSASTGCLPGVFRRCLLELGRIHEDTSGELRISSVKEGDWLLLFNGVAGCRLGRVGKWPAAI</sequence>
<dbReference type="GO" id="GO:0003824">
    <property type="term" value="F:catalytic activity"/>
    <property type="evidence" value="ECO:0007669"/>
    <property type="project" value="InterPro"/>
</dbReference>
<gene>
    <name evidence="1" type="ORF">BDN71DRAFT_1500428</name>
</gene>
<dbReference type="SUPFAM" id="SSF56752">
    <property type="entry name" value="D-aminoacid aminotransferase-like PLP-dependent enzymes"/>
    <property type="match status" value="1"/>
</dbReference>
<dbReference type="InterPro" id="IPR043131">
    <property type="entry name" value="BCAT-like_N"/>
</dbReference>
<accession>A0A9P6ACM3</accession>
<dbReference type="OrthoDB" id="64220at2759"/>
<reference evidence="1" key="1">
    <citation type="submission" date="2020-11" db="EMBL/GenBank/DDBJ databases">
        <authorList>
            <consortium name="DOE Joint Genome Institute"/>
            <person name="Ahrendt S."/>
            <person name="Riley R."/>
            <person name="Andreopoulos W."/>
            <person name="Labutti K."/>
            <person name="Pangilinan J."/>
            <person name="Ruiz-Duenas F.J."/>
            <person name="Barrasa J.M."/>
            <person name="Sanchez-Garcia M."/>
            <person name="Camarero S."/>
            <person name="Miyauchi S."/>
            <person name="Serrano A."/>
            <person name="Linde D."/>
            <person name="Babiker R."/>
            <person name="Drula E."/>
            <person name="Ayuso-Fernandez I."/>
            <person name="Pacheco R."/>
            <person name="Padilla G."/>
            <person name="Ferreira P."/>
            <person name="Barriuso J."/>
            <person name="Kellner H."/>
            <person name="Castanera R."/>
            <person name="Alfaro M."/>
            <person name="Ramirez L."/>
            <person name="Pisabarro A.G."/>
            <person name="Kuo A."/>
            <person name="Tritt A."/>
            <person name="Lipzen A."/>
            <person name="He G."/>
            <person name="Yan M."/>
            <person name="Ng V."/>
            <person name="Cullen D."/>
            <person name="Martin F."/>
            <person name="Rosso M.-N."/>
            <person name="Henrissat B."/>
            <person name="Hibbett D."/>
            <person name="Martinez A.T."/>
            <person name="Grigoriev I.V."/>
        </authorList>
    </citation>
    <scope>NUCLEOTIDE SEQUENCE</scope>
    <source>
        <strain evidence="1">ATCC 90797</strain>
    </source>
</reference>
<dbReference type="Pfam" id="PF01063">
    <property type="entry name" value="Aminotran_4"/>
    <property type="match status" value="1"/>
</dbReference>
<evidence type="ECO:0008006" key="3">
    <source>
        <dbReference type="Google" id="ProtNLM"/>
    </source>
</evidence>
<dbReference type="InterPro" id="IPR036038">
    <property type="entry name" value="Aminotransferase-like"/>
</dbReference>